<evidence type="ECO:0000313" key="1">
    <source>
        <dbReference type="EMBL" id="CDO96504.1"/>
    </source>
</evidence>
<dbReference type="OrthoDB" id="2153176at2759"/>
<name>A0A0A8LDL0_9SACH</name>
<accession>A0A0A8LDL0</accession>
<sequence length="423" mass="47578">MTLSENEDLAYLRSILSVRETCEKVYGKSLGKNNGKSKHFDVSTDKMSKVADYLLNIIERDYQNLADIPVHGRWQHLNCNGVDRMDNLIQKWTSEGHDSLEVCRRLIDLITFSVIVDAGAGSTWNYKEGETLIGRSEGLAIASFYMFQKGDLSKDKSQTVNGATLKSFDKADFDKGFQISAENSLQGYEGRIELIRSLGNSLLEKPELFGDDARPGNIIDYLFKLNNSNEIDLQQVWEALMTGYTSIWPKGRLTLHGQPLGDCWKYKTESGEIIVTFHKLTQWLCYSLLRPLEQFGYKFKISSKDLQTGLPEYRNGGLFYDLGVITLKEEFLNIGLENSQRYGYDPSIPTFEPDSAVIVEWRCLTIGLLDALLPSVNSKLGSKLQLSQLIEAGTWKAGREIAAELRPKTAGPPINLHSDGTVF</sequence>
<dbReference type="InterPro" id="IPR012469">
    <property type="entry name" value="DUF1688"/>
</dbReference>
<gene>
    <name evidence="1" type="ORF">KLDO_g4706</name>
</gene>
<organism evidence="1 2">
    <name type="scientific">Kluyveromyces dobzhanskii CBS 2104</name>
    <dbReference type="NCBI Taxonomy" id="1427455"/>
    <lineage>
        <taxon>Eukaryota</taxon>
        <taxon>Fungi</taxon>
        <taxon>Dikarya</taxon>
        <taxon>Ascomycota</taxon>
        <taxon>Saccharomycotina</taxon>
        <taxon>Saccharomycetes</taxon>
        <taxon>Saccharomycetales</taxon>
        <taxon>Saccharomycetaceae</taxon>
        <taxon>Kluyveromyces</taxon>
    </lineage>
</organism>
<dbReference type="Pfam" id="PF07958">
    <property type="entry name" value="DUF1688"/>
    <property type="match status" value="1"/>
</dbReference>
<dbReference type="PANTHER" id="PTHR31687:SF3">
    <property type="entry name" value="PROTEIN URG3"/>
    <property type="match status" value="1"/>
</dbReference>
<proteinExistence type="predicted"/>
<dbReference type="Proteomes" id="UP000031516">
    <property type="component" value="Unassembled WGS sequence"/>
</dbReference>
<comment type="caution">
    <text evidence="1">The sequence shown here is derived from an EMBL/GenBank/DDBJ whole genome shotgun (WGS) entry which is preliminary data.</text>
</comment>
<dbReference type="AlphaFoldDB" id="A0A0A8LDL0"/>
<dbReference type="EMBL" id="CCBQ010000047">
    <property type="protein sequence ID" value="CDO96504.1"/>
    <property type="molecule type" value="Genomic_DNA"/>
</dbReference>
<dbReference type="PANTHER" id="PTHR31687">
    <property type="match status" value="1"/>
</dbReference>
<reference evidence="1 2" key="1">
    <citation type="submission" date="2014-03" db="EMBL/GenBank/DDBJ databases">
        <title>The genome of Kluyveromyces dobzhanskii.</title>
        <authorList>
            <person name="Nystedt B."/>
            <person name="Astrom S."/>
        </authorList>
    </citation>
    <scope>NUCLEOTIDE SEQUENCE [LARGE SCALE GENOMIC DNA]</scope>
    <source>
        <strain evidence="1 2">CBS 2104</strain>
    </source>
</reference>
<evidence type="ECO:0000313" key="2">
    <source>
        <dbReference type="Proteomes" id="UP000031516"/>
    </source>
</evidence>
<protein>
    <submittedName>
        <fullName evidence="1">WGS project CCBQ000000000 data, contig 00058</fullName>
    </submittedName>
</protein>
<keyword evidence="2" id="KW-1185">Reference proteome</keyword>